<sequence>MRLRTRFDKLLRTSILGLPALIAAFAVACGGEPTPPPANPEPPPAATPAPTPTETPTAAPETPPPKPTASASAEAPPPPKSAAEERPPVLMSSDKELQSIFTTSPGAKLELGDDSGRAVFRIREGSLGSPHIITFKLDPKGKSTGVPIGKIYRLLVQIENSPDLPTLESLDKPFEFSFPAGNKKDANLAIGELKVDDKGREKITWTVVAPEKIDDATGTAFFKIKAIGNYFMHVTAKAPTEAPK</sequence>
<name>A0A9X3WYX6_9BACT</name>
<evidence type="ECO:0000256" key="1">
    <source>
        <dbReference type="SAM" id="MobiDB-lite"/>
    </source>
</evidence>
<dbReference type="Proteomes" id="UP001151081">
    <property type="component" value="Unassembled WGS sequence"/>
</dbReference>
<evidence type="ECO:0000256" key="2">
    <source>
        <dbReference type="SAM" id="SignalP"/>
    </source>
</evidence>
<proteinExistence type="predicted"/>
<dbReference type="AlphaFoldDB" id="A0A9X3WYX6"/>
<protein>
    <recommendedName>
        <fullName evidence="5">Lipoprotein</fullName>
    </recommendedName>
</protein>
<dbReference type="EMBL" id="JAGTJJ010000001">
    <property type="protein sequence ID" value="MDC3979515.1"/>
    <property type="molecule type" value="Genomic_DNA"/>
</dbReference>
<keyword evidence="4" id="KW-1185">Reference proteome</keyword>
<feature type="region of interest" description="Disordered" evidence="1">
    <location>
        <begin position="32"/>
        <end position="87"/>
    </location>
</feature>
<evidence type="ECO:0000313" key="4">
    <source>
        <dbReference type="Proteomes" id="UP001151081"/>
    </source>
</evidence>
<comment type="caution">
    <text evidence="3">The sequence shown here is derived from an EMBL/GenBank/DDBJ whole genome shotgun (WGS) entry which is preliminary data.</text>
</comment>
<gene>
    <name evidence="3" type="ORF">KEG57_03320</name>
</gene>
<feature type="signal peptide" evidence="2">
    <location>
        <begin position="1"/>
        <end position="28"/>
    </location>
</feature>
<reference evidence="3 4" key="1">
    <citation type="submission" date="2021-04" db="EMBL/GenBank/DDBJ databases">
        <title>Genome analysis of Polyangium sp.</title>
        <authorList>
            <person name="Li Y."/>
            <person name="Wang J."/>
        </authorList>
    </citation>
    <scope>NUCLEOTIDE SEQUENCE [LARGE SCALE GENOMIC DNA]</scope>
    <source>
        <strain evidence="3 4">SDU14</strain>
    </source>
</reference>
<keyword evidence="2" id="KW-0732">Signal</keyword>
<feature type="compositionally biased region" description="Pro residues" evidence="1">
    <location>
        <begin position="33"/>
        <end position="53"/>
    </location>
</feature>
<accession>A0A9X3WYX6</accession>
<dbReference type="PROSITE" id="PS51257">
    <property type="entry name" value="PROKAR_LIPOPROTEIN"/>
    <property type="match status" value="1"/>
</dbReference>
<dbReference type="RefSeq" id="WP_272418059.1">
    <property type="nucleotide sequence ID" value="NZ_JAGTJJ010000001.1"/>
</dbReference>
<organism evidence="3 4">
    <name type="scientific">Polyangium jinanense</name>
    <dbReference type="NCBI Taxonomy" id="2829994"/>
    <lineage>
        <taxon>Bacteria</taxon>
        <taxon>Pseudomonadati</taxon>
        <taxon>Myxococcota</taxon>
        <taxon>Polyangia</taxon>
        <taxon>Polyangiales</taxon>
        <taxon>Polyangiaceae</taxon>
        <taxon>Polyangium</taxon>
    </lineage>
</organism>
<evidence type="ECO:0000313" key="3">
    <source>
        <dbReference type="EMBL" id="MDC3979515.1"/>
    </source>
</evidence>
<feature type="chain" id="PRO_5040734243" description="Lipoprotein" evidence="2">
    <location>
        <begin position="29"/>
        <end position="244"/>
    </location>
</feature>
<evidence type="ECO:0008006" key="5">
    <source>
        <dbReference type="Google" id="ProtNLM"/>
    </source>
</evidence>